<feature type="region of interest" description="Disordered" evidence="1">
    <location>
        <begin position="18"/>
        <end position="43"/>
    </location>
</feature>
<gene>
    <name evidence="2" type="ORF">O3P69_013790</name>
</gene>
<evidence type="ECO:0000256" key="1">
    <source>
        <dbReference type="SAM" id="MobiDB-lite"/>
    </source>
</evidence>
<comment type="caution">
    <text evidence="2">The sequence shown here is derived from an EMBL/GenBank/DDBJ whole genome shotgun (WGS) entry which is preliminary data.</text>
</comment>
<evidence type="ECO:0000313" key="3">
    <source>
        <dbReference type="Proteomes" id="UP001487740"/>
    </source>
</evidence>
<protein>
    <submittedName>
        <fullName evidence="2">Uncharacterized protein</fullName>
    </submittedName>
</protein>
<dbReference type="EMBL" id="JARAKH010000047">
    <property type="protein sequence ID" value="KAK8377396.1"/>
    <property type="molecule type" value="Genomic_DNA"/>
</dbReference>
<dbReference type="Proteomes" id="UP001487740">
    <property type="component" value="Unassembled WGS sequence"/>
</dbReference>
<proteinExistence type="predicted"/>
<keyword evidence="3" id="KW-1185">Reference proteome</keyword>
<sequence length="78" mass="8082">MDAHVLLALLVNKDDEAGMEERSEGSRWGRRSKGGVRVGGQAGARKQEWGLRGSLGGSGGVSTPVQLIAIEGQIGAPL</sequence>
<dbReference type="AlphaFoldDB" id="A0AAW0SQX7"/>
<feature type="compositionally biased region" description="Basic and acidic residues" evidence="1">
    <location>
        <begin position="18"/>
        <end position="27"/>
    </location>
</feature>
<evidence type="ECO:0000313" key="2">
    <source>
        <dbReference type="EMBL" id="KAK8377396.1"/>
    </source>
</evidence>
<reference evidence="2 3" key="1">
    <citation type="submission" date="2023-03" db="EMBL/GenBank/DDBJ databases">
        <title>High-quality genome of Scylla paramamosain provides insights in environmental adaptation.</title>
        <authorList>
            <person name="Zhang L."/>
        </authorList>
    </citation>
    <scope>NUCLEOTIDE SEQUENCE [LARGE SCALE GENOMIC DNA]</scope>
    <source>
        <strain evidence="2">LZ_2023a</strain>
        <tissue evidence="2">Muscle</tissue>
    </source>
</reference>
<organism evidence="2 3">
    <name type="scientific">Scylla paramamosain</name>
    <name type="common">Mud crab</name>
    <dbReference type="NCBI Taxonomy" id="85552"/>
    <lineage>
        <taxon>Eukaryota</taxon>
        <taxon>Metazoa</taxon>
        <taxon>Ecdysozoa</taxon>
        <taxon>Arthropoda</taxon>
        <taxon>Crustacea</taxon>
        <taxon>Multicrustacea</taxon>
        <taxon>Malacostraca</taxon>
        <taxon>Eumalacostraca</taxon>
        <taxon>Eucarida</taxon>
        <taxon>Decapoda</taxon>
        <taxon>Pleocyemata</taxon>
        <taxon>Brachyura</taxon>
        <taxon>Eubrachyura</taxon>
        <taxon>Portunoidea</taxon>
        <taxon>Portunidae</taxon>
        <taxon>Portuninae</taxon>
        <taxon>Scylla</taxon>
    </lineage>
</organism>
<accession>A0AAW0SQX7</accession>
<name>A0AAW0SQX7_SCYPA</name>